<evidence type="ECO:0000259" key="5">
    <source>
        <dbReference type="Pfam" id="PF13614"/>
    </source>
</evidence>
<evidence type="ECO:0000256" key="4">
    <source>
        <dbReference type="ARBA" id="ARBA00071824"/>
    </source>
</evidence>
<evidence type="ECO:0000313" key="7">
    <source>
        <dbReference type="Proteomes" id="UP000278804"/>
    </source>
</evidence>
<name>A0A3Q8S6R4_9FIRM</name>
<accession>A0A3Q8S6R4</accession>
<dbReference type="Pfam" id="PF13614">
    <property type="entry name" value="AAA_31"/>
    <property type="match status" value="1"/>
</dbReference>
<dbReference type="KEGG" id="eri:EEI45_01810"/>
<dbReference type="FunFam" id="3.40.50.300:FF:000285">
    <property type="entry name" value="Sporulation initiation inhibitor Soj"/>
    <property type="match status" value="1"/>
</dbReference>
<dbReference type="Gene3D" id="3.40.50.300">
    <property type="entry name" value="P-loop containing nucleotide triphosphate hydrolases"/>
    <property type="match status" value="1"/>
</dbReference>
<dbReference type="GeneID" id="41397234"/>
<sequence length="265" mass="29280">MGKIIAVANQKGGVGKTTTSINLSAGLAYLGQKVLLVDLDPQGNASQGVGANRMAIKDSTYDLILSEKEVSDIKMSLNTPPMDLIPATIDLAGADLEMVEFKIGRERLLKNKLIKAKDDYDYIIIDCPPSLGLLNTNALTAADSVIIPVQCEYYALEGLTQLLSTIRLVQKLFNPDLKIEGVLLTMFDVRTRLSVEVQQEVRKYFKERVYKSNIPRNVKLSEAPSRGNSIFEYDLKSEGAKAYASLAKEVLSYNKKRSDSNGRER</sequence>
<gene>
    <name evidence="6" type="ORF">EEI45_01810</name>
</gene>
<dbReference type="SUPFAM" id="SSF52540">
    <property type="entry name" value="P-loop containing nucleoside triphosphate hydrolases"/>
    <property type="match status" value="1"/>
</dbReference>
<dbReference type="InterPro" id="IPR050678">
    <property type="entry name" value="DNA_Partitioning_ATPase"/>
</dbReference>
<dbReference type="InterPro" id="IPR025669">
    <property type="entry name" value="AAA_dom"/>
</dbReference>
<keyword evidence="7" id="KW-1185">Reference proteome</keyword>
<evidence type="ECO:0000256" key="1">
    <source>
        <dbReference type="ARBA" id="ARBA00006976"/>
    </source>
</evidence>
<dbReference type="CDD" id="cd02042">
    <property type="entry name" value="ParAB_family"/>
    <property type="match status" value="1"/>
</dbReference>
<comment type="similarity">
    <text evidence="1">Belongs to the ParA family.</text>
</comment>
<organism evidence="6 7">
    <name type="scientific">Erysipelothrix piscisicarius</name>
    <dbReference type="NCBI Taxonomy" id="2485784"/>
    <lineage>
        <taxon>Bacteria</taxon>
        <taxon>Bacillati</taxon>
        <taxon>Bacillota</taxon>
        <taxon>Erysipelotrichia</taxon>
        <taxon>Erysipelotrichales</taxon>
        <taxon>Erysipelotrichaceae</taxon>
        <taxon>Erysipelothrix</taxon>
    </lineage>
</organism>
<evidence type="ECO:0000313" key="6">
    <source>
        <dbReference type="EMBL" id="AZK43690.1"/>
    </source>
</evidence>
<protein>
    <recommendedName>
        <fullName evidence="4">Sporulation initiation inhibitor protein Soj</fullName>
    </recommendedName>
</protein>
<comment type="catalytic activity">
    <reaction evidence="2">
        <text>ATP + H2O = ADP + phosphate + H(+)</text>
        <dbReference type="Rhea" id="RHEA:13065"/>
        <dbReference type="ChEBI" id="CHEBI:15377"/>
        <dbReference type="ChEBI" id="CHEBI:15378"/>
        <dbReference type="ChEBI" id="CHEBI:30616"/>
        <dbReference type="ChEBI" id="CHEBI:43474"/>
        <dbReference type="ChEBI" id="CHEBI:456216"/>
    </reaction>
</comment>
<reference evidence="6 7" key="1">
    <citation type="journal article" date="2020" name="Int. J. Syst. Evol. Microbiol.">
        <title>Description of Erysipelothrix piscisicarius sp. nov., an emergent fish pathogen, and assessment of virulence using a tiger barb (Puntigrus tetrazona) infection model.</title>
        <authorList>
            <person name="Pomaranski E.K."/>
            <person name="Griffin M.J."/>
            <person name="Camus A.C."/>
            <person name="Armwood A.R."/>
            <person name="Shelley J."/>
            <person name="Waldbieser G.C."/>
            <person name="LaFrentz B.R."/>
            <person name="Garcia J.C."/>
            <person name="Yanong R."/>
            <person name="Soto E."/>
        </authorList>
    </citation>
    <scope>NUCLEOTIDE SEQUENCE [LARGE SCALE GENOMIC DNA]</scope>
    <source>
        <strain evidence="6 7">15TAL0474</strain>
    </source>
</reference>
<dbReference type="RefSeq" id="WP_003774236.1">
    <property type="nucleotide sequence ID" value="NZ_CP034234.1"/>
</dbReference>
<dbReference type="EMBL" id="CP034234">
    <property type="protein sequence ID" value="AZK43690.1"/>
    <property type="molecule type" value="Genomic_DNA"/>
</dbReference>
<dbReference type="PANTHER" id="PTHR13696">
    <property type="entry name" value="P-LOOP CONTAINING NUCLEOSIDE TRIPHOSPHATE HYDROLASE"/>
    <property type="match status" value="1"/>
</dbReference>
<evidence type="ECO:0000256" key="3">
    <source>
        <dbReference type="ARBA" id="ARBA00062323"/>
    </source>
</evidence>
<dbReference type="Proteomes" id="UP000278804">
    <property type="component" value="Chromosome"/>
</dbReference>
<dbReference type="PANTHER" id="PTHR13696:SF52">
    <property type="entry name" value="PARA FAMILY PROTEIN CT_582"/>
    <property type="match status" value="1"/>
</dbReference>
<dbReference type="AlphaFoldDB" id="A0A3Q8S6R4"/>
<feature type="domain" description="AAA" evidence="5">
    <location>
        <begin position="3"/>
        <end position="179"/>
    </location>
</feature>
<evidence type="ECO:0000256" key="2">
    <source>
        <dbReference type="ARBA" id="ARBA00049360"/>
    </source>
</evidence>
<dbReference type="InterPro" id="IPR027417">
    <property type="entry name" value="P-loop_NTPase"/>
</dbReference>
<dbReference type="PIRSF" id="PIRSF009320">
    <property type="entry name" value="Nuc_binding_HP_1000"/>
    <property type="match status" value="1"/>
</dbReference>
<comment type="subunit">
    <text evidence="3">Dimerizes in the presence of ATP but not ADP; ATP-binding is required for double-stranded (ds)DNA-binding. Interacts with DnaA.</text>
</comment>
<proteinExistence type="inferred from homology"/>